<evidence type="ECO:0000313" key="2">
    <source>
        <dbReference type="EMBL" id="PTB49367.1"/>
    </source>
</evidence>
<protein>
    <recommendedName>
        <fullName evidence="4">C2H2-type domain-containing protein</fullName>
    </recommendedName>
</protein>
<organism evidence="2 3">
    <name type="scientific">Trichoderma harzianum CBS 226.95</name>
    <dbReference type="NCBI Taxonomy" id="983964"/>
    <lineage>
        <taxon>Eukaryota</taxon>
        <taxon>Fungi</taxon>
        <taxon>Dikarya</taxon>
        <taxon>Ascomycota</taxon>
        <taxon>Pezizomycotina</taxon>
        <taxon>Sordariomycetes</taxon>
        <taxon>Hypocreomycetidae</taxon>
        <taxon>Hypocreales</taxon>
        <taxon>Hypocreaceae</taxon>
        <taxon>Trichoderma</taxon>
    </lineage>
</organism>
<proteinExistence type="predicted"/>
<dbReference type="STRING" id="983964.A0A2T3ZX28"/>
<evidence type="ECO:0000313" key="3">
    <source>
        <dbReference type="Proteomes" id="UP000241690"/>
    </source>
</evidence>
<keyword evidence="3" id="KW-1185">Reference proteome</keyword>
<accession>A0A2T3ZX28</accession>
<dbReference type="EMBL" id="KZ679692">
    <property type="protein sequence ID" value="PTB49367.1"/>
    <property type="molecule type" value="Genomic_DNA"/>
</dbReference>
<dbReference type="RefSeq" id="XP_024769044.1">
    <property type="nucleotide sequence ID" value="XM_024925170.1"/>
</dbReference>
<dbReference type="GeneID" id="36633753"/>
<evidence type="ECO:0000256" key="1">
    <source>
        <dbReference type="SAM" id="MobiDB-lite"/>
    </source>
</evidence>
<dbReference type="AlphaFoldDB" id="A0A2T3ZX28"/>
<evidence type="ECO:0008006" key="4">
    <source>
        <dbReference type="Google" id="ProtNLM"/>
    </source>
</evidence>
<name>A0A2T3ZX28_TRIHA</name>
<dbReference type="Proteomes" id="UP000241690">
    <property type="component" value="Unassembled WGS sequence"/>
</dbReference>
<feature type="region of interest" description="Disordered" evidence="1">
    <location>
        <begin position="1"/>
        <end position="28"/>
    </location>
</feature>
<gene>
    <name evidence="2" type="ORF">M431DRAFT_9960</name>
</gene>
<sequence>MFTRPGASFMERNSVTKSGIPDEAEPSRNINLLDPTVQTQAFFNERFIDGEPNNTLVNAKSYCFSGFPLTVTDRWATLSGENPFPPHTTVSDPRSSHYGQYPDIDTIPEFDSTDNILCDDSTLSFGAGYEAPSNVSTSSLDSLATSASAYARRRRKRQHGTWRPIGSQHTTDARRYQCTFCTDTFKTKCARFGPVIQHTDGTIHCAFCQYPEPSTDHLDLHNFSACLARPLQERLFRRKDHLRQHLRLFHNDSDFHEHMESWFFAIDNVRSRCGFCDTNLESWEERQKHLASHFKRGADMKDWKGDRGFDRQIDNLVENDIPAFMIGDQRNTVEPFSASQADHRAEPPNPIFPGESSVTELTERRMLDTARGFGEVTIQSPHSQGELKRILLAYVSEEIRQGRVPSDRQLQRKMSEIMYGPDGEWDQTWADNPQWLDLFRKQAGLISLPLSGGKNAFIGIDAD</sequence>
<reference evidence="2 3" key="1">
    <citation type="submission" date="2016-07" db="EMBL/GenBank/DDBJ databases">
        <title>Multiple horizontal gene transfer events from other fungi enriched the ability of initially mycotrophic Trichoderma (Ascomycota) to feed on dead plant biomass.</title>
        <authorList>
            <consortium name="DOE Joint Genome Institute"/>
            <person name="Aerts A."/>
            <person name="Atanasova L."/>
            <person name="Chenthamara K."/>
            <person name="Zhang J."/>
            <person name="Grujic M."/>
            <person name="Henrissat B."/>
            <person name="Kuo A."/>
            <person name="Salamov A."/>
            <person name="Lipzen A."/>
            <person name="Labutti K."/>
            <person name="Barry K."/>
            <person name="Miao Y."/>
            <person name="Rahimi M.J."/>
            <person name="Shen Q."/>
            <person name="Grigoriev I.V."/>
            <person name="Kubicek C.P."/>
            <person name="Druzhinina I.S."/>
        </authorList>
    </citation>
    <scope>NUCLEOTIDE SEQUENCE [LARGE SCALE GENOMIC DNA]</scope>
    <source>
        <strain evidence="2 3">CBS 226.95</strain>
    </source>
</reference>